<evidence type="ECO:0000259" key="17">
    <source>
        <dbReference type="PROSITE" id="PS50857"/>
    </source>
</evidence>
<feature type="domain" description="Cytochrome oxidase subunit II transmembrane region profile" evidence="18">
    <location>
        <begin position="1"/>
        <end position="91"/>
    </location>
</feature>
<evidence type="ECO:0000256" key="1">
    <source>
        <dbReference type="ARBA" id="ARBA00004141"/>
    </source>
</evidence>
<dbReference type="PROSITE" id="PS00078">
    <property type="entry name" value="COX2"/>
    <property type="match status" value="1"/>
</dbReference>
<dbReference type="Gene3D" id="2.60.40.420">
    <property type="entry name" value="Cupredoxins - blue copper proteins"/>
    <property type="match status" value="1"/>
</dbReference>
<keyword evidence="10 15" id="KW-0249">Electron transport</keyword>
<comment type="catalytic activity">
    <reaction evidence="14">
        <text>4 Fe(II)-[cytochrome c] + O2 + 8 H(+)(in) = 4 Fe(III)-[cytochrome c] + 2 H2O + 4 H(+)(out)</text>
        <dbReference type="Rhea" id="RHEA:11436"/>
        <dbReference type="Rhea" id="RHEA-COMP:10350"/>
        <dbReference type="Rhea" id="RHEA-COMP:14399"/>
        <dbReference type="ChEBI" id="CHEBI:15377"/>
        <dbReference type="ChEBI" id="CHEBI:15378"/>
        <dbReference type="ChEBI" id="CHEBI:15379"/>
        <dbReference type="ChEBI" id="CHEBI:29033"/>
        <dbReference type="ChEBI" id="CHEBI:29034"/>
        <dbReference type="EC" id="7.1.1.9"/>
    </reaction>
    <physiologicalReaction direction="left-to-right" evidence="14">
        <dbReference type="Rhea" id="RHEA:11437"/>
    </physiologicalReaction>
</comment>
<evidence type="ECO:0000256" key="16">
    <source>
        <dbReference type="SAM" id="Phobius"/>
    </source>
</evidence>
<keyword evidence="4 15" id="KW-0813">Transport</keyword>
<evidence type="ECO:0000256" key="11">
    <source>
        <dbReference type="ARBA" id="ARBA00022989"/>
    </source>
</evidence>
<keyword evidence="7 15" id="KW-0479">Metal-binding</keyword>
<dbReference type="InterPro" id="IPR011759">
    <property type="entry name" value="Cyt_c_oxidase_su2_TM_dom"/>
</dbReference>
<keyword evidence="15" id="KW-0999">Mitochondrion inner membrane</keyword>
<keyword evidence="8" id="KW-0460">Magnesium</keyword>
<evidence type="ECO:0000313" key="19">
    <source>
        <dbReference type="EMBL" id="AKQ78450.1"/>
    </source>
</evidence>
<comment type="cofactor">
    <cofactor evidence="15">
        <name>Cu cation</name>
        <dbReference type="ChEBI" id="CHEBI:23378"/>
    </cofactor>
    <text evidence="15">Binds a copper A center.</text>
</comment>
<feature type="domain" description="Cytochrome oxidase subunit II copper A binding" evidence="17">
    <location>
        <begin position="92"/>
        <end position="226"/>
    </location>
</feature>
<comment type="function">
    <text evidence="15">Component of the cytochrome c oxidase, the last enzyme in the mitochondrial electron transport chain which drives oxidative phosphorylation. The respiratory chain contains 3 multisubunit complexes succinate dehydrogenase (complex II, CII), ubiquinol-cytochrome c oxidoreductase (cytochrome b-c1 complex, complex III, CIII) and cytochrome c oxidase (complex IV, CIV), that cooperate to transfer electrons derived from NADH and succinate to molecular oxygen, creating an electrochemical gradient over the inner membrane that drives transmembrane transport and the ATP synthase. Cytochrome c oxidase is the component of the respiratory chain that catalyzes the reduction of oxygen to water. Electrons originating from reduced cytochrome c in the intermembrane space (IMS) are transferred via the dinuclear copper A center (CU(A)) of subunit 2 and heme A of subunit 1 to the active site in subunit 1, a binuclear center (BNC) formed by heme A3 and copper B (CU(B)). The BNC reduces molecular oxygen to 2 water molecules using 4 electrons from cytochrome c in the IMS and 4 protons from the mitochondrial matrix.</text>
</comment>
<evidence type="ECO:0000256" key="9">
    <source>
        <dbReference type="ARBA" id="ARBA00022967"/>
    </source>
</evidence>
<dbReference type="InterPro" id="IPR001505">
    <property type="entry name" value="Copper_CuA"/>
</dbReference>
<reference evidence="19" key="1">
    <citation type="submission" date="2015-03" db="EMBL/GenBank/DDBJ databases">
        <title>Complete M-type mitochondrial genome of freshwater mussel, Unio douglasiae.</title>
        <authorList>
            <person name="Xue T."/>
            <person name="Wang G."/>
            <person name="Li J."/>
        </authorList>
    </citation>
    <scope>NUCLEOTIDE SEQUENCE</scope>
    <source>
        <tissue evidence="19">Gonad</tissue>
    </source>
</reference>
<dbReference type="GO" id="GO:0005743">
    <property type="term" value="C:mitochondrial inner membrane"/>
    <property type="evidence" value="ECO:0007669"/>
    <property type="project" value="UniProtKB-SubCell"/>
</dbReference>
<feature type="transmembrane region" description="Helical" evidence="16">
    <location>
        <begin position="26"/>
        <end position="43"/>
    </location>
</feature>
<keyword evidence="12 15" id="KW-0186">Copper</keyword>
<geneLocation type="mitochondrion" evidence="19"/>
<evidence type="ECO:0000256" key="8">
    <source>
        <dbReference type="ARBA" id="ARBA00022842"/>
    </source>
</evidence>
<dbReference type="GO" id="GO:0042773">
    <property type="term" value="P:ATP synthesis coupled electron transport"/>
    <property type="evidence" value="ECO:0007669"/>
    <property type="project" value="TreeGrafter"/>
</dbReference>
<dbReference type="EMBL" id="KP970613">
    <property type="protein sequence ID" value="AKQ78450.1"/>
    <property type="molecule type" value="Genomic_DNA"/>
</dbReference>
<evidence type="ECO:0000256" key="7">
    <source>
        <dbReference type="ARBA" id="ARBA00022723"/>
    </source>
</evidence>
<keyword evidence="15 19" id="KW-0496">Mitochondrion</keyword>
<organism evidence="19">
    <name type="scientific">Nodularia douglasiae</name>
    <dbReference type="NCBI Taxonomy" id="1830228"/>
    <lineage>
        <taxon>Eukaryota</taxon>
        <taxon>Metazoa</taxon>
        <taxon>Spiralia</taxon>
        <taxon>Lophotrochozoa</taxon>
        <taxon>Mollusca</taxon>
        <taxon>Bivalvia</taxon>
        <taxon>Autobranchia</taxon>
        <taxon>Heteroconchia</taxon>
        <taxon>Palaeoheterodonta</taxon>
        <taxon>Unionida</taxon>
        <taxon>Unionoidea</taxon>
        <taxon>Unionidae</taxon>
        <taxon>Unioninae</taxon>
        <taxon>Nodularia</taxon>
    </lineage>
</organism>
<dbReference type="GO" id="GO:0005507">
    <property type="term" value="F:copper ion binding"/>
    <property type="evidence" value="ECO:0007669"/>
    <property type="project" value="InterPro"/>
</dbReference>
<protein>
    <recommendedName>
        <fullName evidence="3 15">Cytochrome c oxidase subunit 2</fullName>
    </recommendedName>
</protein>
<feature type="transmembrane region" description="Helical" evidence="16">
    <location>
        <begin position="63"/>
        <end position="85"/>
    </location>
</feature>
<accession>A0A2K8C1I9</accession>
<evidence type="ECO:0000256" key="12">
    <source>
        <dbReference type="ARBA" id="ARBA00023008"/>
    </source>
</evidence>
<evidence type="ECO:0000256" key="4">
    <source>
        <dbReference type="ARBA" id="ARBA00022448"/>
    </source>
</evidence>
<dbReference type="PANTHER" id="PTHR22888">
    <property type="entry name" value="CYTOCHROME C OXIDASE, SUBUNIT II"/>
    <property type="match status" value="1"/>
</dbReference>
<keyword evidence="6 15" id="KW-0812">Transmembrane</keyword>
<evidence type="ECO:0000256" key="14">
    <source>
        <dbReference type="ARBA" id="ARBA00049512"/>
    </source>
</evidence>
<dbReference type="Pfam" id="PF00116">
    <property type="entry name" value="COX2"/>
    <property type="match status" value="1"/>
</dbReference>
<keyword evidence="5 15" id="KW-0679">Respiratory chain</keyword>
<dbReference type="PANTHER" id="PTHR22888:SF9">
    <property type="entry name" value="CYTOCHROME C OXIDASE SUBUNIT 2"/>
    <property type="match status" value="1"/>
</dbReference>
<proteinExistence type="inferred from homology"/>
<evidence type="ECO:0000256" key="10">
    <source>
        <dbReference type="ARBA" id="ARBA00022982"/>
    </source>
</evidence>
<evidence type="ECO:0000256" key="5">
    <source>
        <dbReference type="ARBA" id="ARBA00022660"/>
    </source>
</evidence>
<evidence type="ECO:0000259" key="18">
    <source>
        <dbReference type="PROSITE" id="PS50999"/>
    </source>
</evidence>
<dbReference type="CDD" id="cd13912">
    <property type="entry name" value="CcO_II_C"/>
    <property type="match status" value="1"/>
</dbReference>
<dbReference type="InterPro" id="IPR002429">
    <property type="entry name" value="CcO_II-like_C"/>
</dbReference>
<dbReference type="SUPFAM" id="SSF81464">
    <property type="entry name" value="Cytochrome c oxidase subunit II-like, transmembrane region"/>
    <property type="match status" value="1"/>
</dbReference>
<dbReference type="InterPro" id="IPR036257">
    <property type="entry name" value="Cyt_c_oxidase_su2_TM_sf"/>
</dbReference>
<dbReference type="Gene3D" id="1.10.287.90">
    <property type="match status" value="1"/>
</dbReference>
<dbReference type="PROSITE" id="PS50857">
    <property type="entry name" value="COX2_CUA"/>
    <property type="match status" value="1"/>
</dbReference>
<evidence type="ECO:0000256" key="15">
    <source>
        <dbReference type="RuleBase" id="RU000457"/>
    </source>
</evidence>
<dbReference type="Pfam" id="PF02790">
    <property type="entry name" value="COX2_TM"/>
    <property type="match status" value="1"/>
</dbReference>
<dbReference type="PRINTS" id="PR01166">
    <property type="entry name" value="CYCOXIDASEII"/>
</dbReference>
<evidence type="ECO:0000256" key="3">
    <source>
        <dbReference type="ARBA" id="ARBA00015946"/>
    </source>
</evidence>
<dbReference type="SUPFAM" id="SSF49503">
    <property type="entry name" value="Cupredoxins"/>
    <property type="match status" value="1"/>
</dbReference>
<evidence type="ECO:0000256" key="6">
    <source>
        <dbReference type="ARBA" id="ARBA00022692"/>
    </source>
</evidence>
<keyword evidence="11 16" id="KW-1133">Transmembrane helix</keyword>
<dbReference type="PROSITE" id="PS50999">
    <property type="entry name" value="COX2_TM"/>
    <property type="match status" value="1"/>
</dbReference>
<dbReference type="AlphaFoldDB" id="A0A2K8C1I9"/>
<dbReference type="GO" id="GO:0004129">
    <property type="term" value="F:cytochrome-c oxidase activity"/>
    <property type="evidence" value="ECO:0007669"/>
    <property type="project" value="UniProtKB-EC"/>
</dbReference>
<gene>
    <name evidence="19" type="primary">COX2</name>
</gene>
<comment type="subcellular location">
    <subcellularLocation>
        <location evidence="1">Membrane</location>
        <topology evidence="1">Multi-pass membrane protein</topology>
    </subcellularLocation>
    <subcellularLocation>
        <location evidence="15">Mitochondrion inner membrane</location>
        <topology evidence="15">Multi-pass membrane protein</topology>
    </subcellularLocation>
</comment>
<keyword evidence="13 15" id="KW-0472">Membrane</keyword>
<name>A0A2K8C1I9_9BIVA</name>
<dbReference type="InterPro" id="IPR034210">
    <property type="entry name" value="CcO_II_C"/>
</dbReference>
<comment type="similarity">
    <text evidence="2 15">Belongs to the cytochrome c oxidase subunit 2 family.</text>
</comment>
<dbReference type="InterPro" id="IPR008972">
    <property type="entry name" value="Cupredoxin"/>
</dbReference>
<sequence>MSFWGQIGLQEGTSVLGVEIQALHDYGMIIMVGIFSFVGFMLFKVLVSKYFSVEYLQSQWLEVVWTILPCGLLLMLGLPSIKLLYLMDELELPEGTVKIVGHQWYWSYEYSDSFGSNYSYDSYMASGSESSGDYRLLEVSNRCVVAAMLHMRGLVTSDDVIHSWAIPSASIKADAIPGRINQIGLCFLRSGVFYGECSELCGINHSFMPICVEAVSVEVFTMWIVSNHESNLNNSNSMNKALLALSLIYDVFSSMWASVSSVVRKLIYLYYWWFKNVFYYGLYVPAEFCVKSGWSLLKWGSGMCLSFIKWVGWFLVSPLDASLYAVTYTFGQVCSGIWYVVTKPIEFTCWSVKSVIKGIRSLLSFSVFLISSVVSSMSSFTDDGFKEVVMERVNLNTFKFLWLLQDYYKNRR</sequence>
<dbReference type="InterPro" id="IPR045187">
    <property type="entry name" value="CcO_II"/>
</dbReference>
<keyword evidence="9" id="KW-1278">Translocase</keyword>
<evidence type="ECO:0000256" key="13">
    <source>
        <dbReference type="ARBA" id="ARBA00023136"/>
    </source>
</evidence>
<evidence type="ECO:0000256" key="2">
    <source>
        <dbReference type="ARBA" id="ARBA00007866"/>
    </source>
</evidence>